<dbReference type="RefSeq" id="WP_232595318.1">
    <property type="nucleotide sequence ID" value="NZ_BSPD01000023.1"/>
</dbReference>
<evidence type="ECO:0000256" key="1">
    <source>
        <dbReference type="SAM" id="SignalP"/>
    </source>
</evidence>
<organism evidence="2 3">
    <name type="scientific">Marinibactrum halimedae</name>
    <dbReference type="NCBI Taxonomy" id="1444977"/>
    <lineage>
        <taxon>Bacteria</taxon>
        <taxon>Pseudomonadati</taxon>
        <taxon>Pseudomonadota</taxon>
        <taxon>Gammaproteobacteria</taxon>
        <taxon>Cellvibrionales</taxon>
        <taxon>Cellvibrionaceae</taxon>
        <taxon>Marinibactrum</taxon>
    </lineage>
</organism>
<accession>A0AA37T1B8</accession>
<evidence type="ECO:0000313" key="3">
    <source>
        <dbReference type="Proteomes" id="UP001156870"/>
    </source>
</evidence>
<sequence length="151" mass="17206">MNIILKFSLIFLILISLVSCSKTEADPETIYKDYLASIQAMNSMSENDYQSFISSRAKAVVNDKIDAVNEDQLERFLTLFKAEAVLPEHSRVSLNSVNQDSPVLEILIENYPEKGSSQKQNVRFVQEHGWKIDKIEVTTSGEDFEFKSTTY</sequence>
<keyword evidence="1" id="KW-0732">Signal</keyword>
<evidence type="ECO:0008006" key="4">
    <source>
        <dbReference type="Google" id="ProtNLM"/>
    </source>
</evidence>
<dbReference type="AlphaFoldDB" id="A0AA37T1B8"/>
<feature type="chain" id="PRO_5041408352" description="DUF4878 domain-containing protein" evidence="1">
    <location>
        <begin position="22"/>
        <end position="151"/>
    </location>
</feature>
<gene>
    <name evidence="2" type="ORF">GCM10007877_08540</name>
</gene>
<name>A0AA37T1B8_9GAMM</name>
<comment type="caution">
    <text evidence="2">The sequence shown here is derived from an EMBL/GenBank/DDBJ whole genome shotgun (WGS) entry which is preliminary data.</text>
</comment>
<keyword evidence="3" id="KW-1185">Reference proteome</keyword>
<feature type="signal peptide" evidence="1">
    <location>
        <begin position="1"/>
        <end position="21"/>
    </location>
</feature>
<dbReference type="PROSITE" id="PS51257">
    <property type="entry name" value="PROKAR_LIPOPROTEIN"/>
    <property type="match status" value="1"/>
</dbReference>
<proteinExistence type="predicted"/>
<dbReference type="Proteomes" id="UP001156870">
    <property type="component" value="Unassembled WGS sequence"/>
</dbReference>
<reference evidence="2 3" key="1">
    <citation type="journal article" date="2014" name="Int. J. Syst. Evol. Microbiol.">
        <title>Complete genome sequence of Corynebacterium casei LMG S-19264T (=DSM 44701T), isolated from a smear-ripened cheese.</title>
        <authorList>
            <consortium name="US DOE Joint Genome Institute (JGI-PGF)"/>
            <person name="Walter F."/>
            <person name="Albersmeier A."/>
            <person name="Kalinowski J."/>
            <person name="Ruckert C."/>
        </authorList>
    </citation>
    <scope>NUCLEOTIDE SEQUENCE [LARGE SCALE GENOMIC DNA]</scope>
    <source>
        <strain evidence="2 3">NBRC 110095</strain>
    </source>
</reference>
<evidence type="ECO:0000313" key="2">
    <source>
        <dbReference type="EMBL" id="GLS25140.1"/>
    </source>
</evidence>
<protein>
    <recommendedName>
        <fullName evidence="4">DUF4878 domain-containing protein</fullName>
    </recommendedName>
</protein>
<dbReference type="EMBL" id="BSPD01000023">
    <property type="protein sequence ID" value="GLS25140.1"/>
    <property type="molecule type" value="Genomic_DNA"/>
</dbReference>